<dbReference type="Gene3D" id="3.30.300.30">
    <property type="match status" value="1"/>
</dbReference>
<organism evidence="6 7">
    <name type="scientific">Bursaphelenchus okinawaensis</name>
    <dbReference type="NCBI Taxonomy" id="465554"/>
    <lineage>
        <taxon>Eukaryota</taxon>
        <taxon>Metazoa</taxon>
        <taxon>Ecdysozoa</taxon>
        <taxon>Nematoda</taxon>
        <taxon>Chromadorea</taxon>
        <taxon>Rhabditida</taxon>
        <taxon>Tylenchina</taxon>
        <taxon>Tylenchomorpha</taxon>
        <taxon>Aphelenchoidea</taxon>
        <taxon>Aphelenchoididae</taxon>
        <taxon>Bursaphelenchus</taxon>
    </lineage>
</organism>
<dbReference type="EMBL" id="CAJFCW020000004">
    <property type="protein sequence ID" value="CAG9114792.1"/>
    <property type="molecule type" value="Genomic_DNA"/>
</dbReference>
<sequence length="550" mass="61814">MTIYKSNFPPLPVGTRPITDELLDAIWKVGQQQPNKPVFINAETGQKVTFHELYHKSHSLAAFLEEKGFGHKQIACAVMRNSWEYFAAFLACGIVGGALSGASPLFGELELQQQFNDSKANVVFCMEYSLQNVLDAKKKCPKVKTIILCGEYNGPLPDGVIKFEEVVKHSPILKKKRGPIDINKDVAFLPYSSGTTGPPKGVIQSHKGYWSMIIILRNALENLVMRRIDPNWDWREESMQILLPMYHNYGFSIAVMSVWVGCTSIIIEKFTPDILFKSIQDYKIRFCNMVPPMLILMAKSPIALKYDLSSIDFILSGAAPLSADVMEQVLKRFPTIKQIGQGYGMTEMSMGGHLAEYDVNCPLGTVGRLAPNFEMRITDPDTDEDVKPGETGEFRVRSPTLMVGYFNRPDATRESFDELGFLKTGDIGYMDKDGWCFIVDRRKELIKVKGHQVPPAELEALLLSNKRIADCAVIGVPDDRNGEVPKAFIVKSDPKLTEKEVHEFVAKNVAKYKQLTGGVEFLKEIPKSPSGKILRRFLRDSEMKKRKSKI</sequence>
<comment type="similarity">
    <text evidence="2">Belongs to the ATP-dependent AMP-binding enzyme family.</text>
</comment>
<dbReference type="SUPFAM" id="SSF56801">
    <property type="entry name" value="Acetyl-CoA synthetase-like"/>
    <property type="match status" value="1"/>
</dbReference>
<keyword evidence="7" id="KW-1185">Reference proteome</keyword>
<dbReference type="PANTHER" id="PTHR24096:SF422">
    <property type="entry name" value="BCDNA.GH02901"/>
    <property type="match status" value="1"/>
</dbReference>
<dbReference type="InterPro" id="IPR042099">
    <property type="entry name" value="ANL_N_sf"/>
</dbReference>
<dbReference type="GO" id="GO:0005777">
    <property type="term" value="C:peroxisome"/>
    <property type="evidence" value="ECO:0007669"/>
    <property type="project" value="UniProtKB-SubCell"/>
</dbReference>
<dbReference type="Gene3D" id="3.40.50.12780">
    <property type="entry name" value="N-terminal domain of ligase-like"/>
    <property type="match status" value="1"/>
</dbReference>
<dbReference type="PROSITE" id="PS00455">
    <property type="entry name" value="AMP_BINDING"/>
    <property type="match status" value="1"/>
</dbReference>
<feature type="domain" description="AMP-dependent synthetase/ligase" evidence="4">
    <location>
        <begin position="29"/>
        <end position="406"/>
    </location>
</feature>
<name>A0A811L216_9BILA</name>
<comment type="subcellular location">
    <subcellularLocation>
        <location evidence="1">Peroxisome</location>
    </subcellularLocation>
</comment>
<dbReference type="GO" id="GO:0016405">
    <property type="term" value="F:CoA-ligase activity"/>
    <property type="evidence" value="ECO:0007669"/>
    <property type="project" value="TreeGrafter"/>
</dbReference>
<reference evidence="6" key="1">
    <citation type="submission" date="2020-09" db="EMBL/GenBank/DDBJ databases">
        <authorList>
            <person name="Kikuchi T."/>
        </authorList>
    </citation>
    <scope>NUCLEOTIDE SEQUENCE</scope>
    <source>
        <strain evidence="6">SH1</strain>
    </source>
</reference>
<evidence type="ECO:0000313" key="6">
    <source>
        <dbReference type="EMBL" id="CAD5221239.1"/>
    </source>
</evidence>
<evidence type="ECO:0000259" key="5">
    <source>
        <dbReference type="Pfam" id="PF13193"/>
    </source>
</evidence>
<dbReference type="FunFam" id="3.30.300.30:FF:000007">
    <property type="entry name" value="4-coumarate--CoA ligase 2"/>
    <property type="match status" value="1"/>
</dbReference>
<evidence type="ECO:0000256" key="2">
    <source>
        <dbReference type="ARBA" id="ARBA00006432"/>
    </source>
</evidence>
<comment type="caution">
    <text evidence="6">The sequence shown here is derived from an EMBL/GenBank/DDBJ whole genome shotgun (WGS) entry which is preliminary data.</text>
</comment>
<dbReference type="InterPro" id="IPR020845">
    <property type="entry name" value="AMP-binding_CS"/>
</dbReference>
<gene>
    <name evidence="6" type="ORF">BOKJ2_LOCUS9345</name>
</gene>
<evidence type="ECO:0000259" key="4">
    <source>
        <dbReference type="Pfam" id="PF00501"/>
    </source>
</evidence>
<dbReference type="CDD" id="cd05911">
    <property type="entry name" value="Firefly_Luc_like"/>
    <property type="match status" value="1"/>
</dbReference>
<evidence type="ECO:0000256" key="1">
    <source>
        <dbReference type="ARBA" id="ARBA00004275"/>
    </source>
</evidence>
<proteinExistence type="inferred from homology"/>
<dbReference type="InterPro" id="IPR045851">
    <property type="entry name" value="AMP-bd_C_sf"/>
</dbReference>
<dbReference type="InterPro" id="IPR025110">
    <property type="entry name" value="AMP-bd_C"/>
</dbReference>
<evidence type="ECO:0000313" key="7">
    <source>
        <dbReference type="Proteomes" id="UP000614601"/>
    </source>
</evidence>
<keyword evidence="3" id="KW-0576">Peroxisome</keyword>
<dbReference type="Pfam" id="PF13193">
    <property type="entry name" value="AMP-binding_C"/>
    <property type="match status" value="1"/>
</dbReference>
<evidence type="ECO:0000256" key="3">
    <source>
        <dbReference type="ARBA" id="ARBA00023140"/>
    </source>
</evidence>
<dbReference type="Pfam" id="PF00501">
    <property type="entry name" value="AMP-binding"/>
    <property type="match status" value="1"/>
</dbReference>
<dbReference type="PANTHER" id="PTHR24096">
    <property type="entry name" value="LONG-CHAIN-FATTY-ACID--COA LIGASE"/>
    <property type="match status" value="1"/>
</dbReference>
<dbReference type="InterPro" id="IPR000873">
    <property type="entry name" value="AMP-dep_synth/lig_dom"/>
</dbReference>
<accession>A0A811L216</accession>
<dbReference type="EMBL" id="CAJFDH010000004">
    <property type="protein sequence ID" value="CAD5221239.1"/>
    <property type="molecule type" value="Genomic_DNA"/>
</dbReference>
<feature type="domain" description="AMP-binding enzyme C-terminal" evidence="5">
    <location>
        <begin position="457"/>
        <end position="532"/>
    </location>
</feature>
<dbReference type="OrthoDB" id="10253869at2759"/>
<dbReference type="Proteomes" id="UP000783686">
    <property type="component" value="Unassembled WGS sequence"/>
</dbReference>
<dbReference type="Proteomes" id="UP000614601">
    <property type="component" value="Unassembled WGS sequence"/>
</dbReference>
<protein>
    <submittedName>
        <fullName evidence="6">Uncharacterized protein</fullName>
    </submittedName>
</protein>
<dbReference type="AlphaFoldDB" id="A0A811L216"/>